<keyword evidence="2" id="KW-1185">Reference proteome</keyword>
<dbReference type="AlphaFoldDB" id="L8JYT7"/>
<reference evidence="1 2" key="1">
    <citation type="submission" date="2012-12" db="EMBL/GenBank/DDBJ databases">
        <title>Genome assembly of Fulvivirga imtechensis AK7.</title>
        <authorList>
            <person name="Nupur N."/>
            <person name="Khatri I."/>
            <person name="Kumar R."/>
            <person name="Subramanian S."/>
            <person name="Pinnaka A."/>
        </authorList>
    </citation>
    <scope>NUCLEOTIDE SEQUENCE [LARGE SCALE GENOMIC DNA]</scope>
    <source>
        <strain evidence="1 2">AK7</strain>
    </source>
</reference>
<dbReference type="STRING" id="1237149.C900_01654"/>
<accession>L8JYT7</accession>
<protein>
    <submittedName>
        <fullName evidence="1">Uncharacterized protein</fullName>
    </submittedName>
</protein>
<dbReference type="Proteomes" id="UP000011135">
    <property type="component" value="Unassembled WGS sequence"/>
</dbReference>
<dbReference type="EMBL" id="AMZN01000024">
    <property type="protein sequence ID" value="ELR72372.1"/>
    <property type="molecule type" value="Genomic_DNA"/>
</dbReference>
<proteinExistence type="predicted"/>
<comment type="caution">
    <text evidence="1">The sequence shown here is derived from an EMBL/GenBank/DDBJ whole genome shotgun (WGS) entry which is preliminary data.</text>
</comment>
<gene>
    <name evidence="1" type="ORF">C900_01654</name>
</gene>
<sequence>MGKIRISADKLLRIPDFSPSGFLLPDSPLYLFPAMLLGYDHL</sequence>
<name>L8JYT7_9BACT</name>
<evidence type="ECO:0000313" key="2">
    <source>
        <dbReference type="Proteomes" id="UP000011135"/>
    </source>
</evidence>
<organism evidence="1 2">
    <name type="scientific">Fulvivirga imtechensis AK7</name>
    <dbReference type="NCBI Taxonomy" id="1237149"/>
    <lineage>
        <taxon>Bacteria</taxon>
        <taxon>Pseudomonadati</taxon>
        <taxon>Bacteroidota</taxon>
        <taxon>Cytophagia</taxon>
        <taxon>Cytophagales</taxon>
        <taxon>Fulvivirgaceae</taxon>
        <taxon>Fulvivirga</taxon>
    </lineage>
</organism>
<evidence type="ECO:0000313" key="1">
    <source>
        <dbReference type="EMBL" id="ELR72372.1"/>
    </source>
</evidence>